<feature type="region of interest" description="Disordered" evidence="1">
    <location>
        <begin position="149"/>
        <end position="168"/>
    </location>
</feature>
<dbReference type="EMBL" id="LNFO01001739">
    <property type="protein sequence ID" value="KUF89056.1"/>
    <property type="molecule type" value="Genomic_DNA"/>
</dbReference>
<evidence type="ECO:0000313" key="2">
    <source>
        <dbReference type="EMBL" id="KUF89056.1"/>
    </source>
</evidence>
<name>A0A0W8CXZ4_PHYNI</name>
<proteinExistence type="predicted"/>
<reference evidence="2 3" key="1">
    <citation type="submission" date="2015-11" db="EMBL/GenBank/DDBJ databases">
        <title>Genomes and virulence difference between two physiological races of Phytophthora nicotianae.</title>
        <authorList>
            <person name="Liu H."/>
            <person name="Ma X."/>
            <person name="Yu H."/>
            <person name="Fang D."/>
            <person name="Li Y."/>
            <person name="Wang X."/>
            <person name="Wang W."/>
            <person name="Dong Y."/>
            <person name="Xiao B."/>
        </authorList>
    </citation>
    <scope>NUCLEOTIDE SEQUENCE [LARGE SCALE GENOMIC DNA]</scope>
    <source>
        <strain evidence="3">race 0</strain>
    </source>
</reference>
<evidence type="ECO:0000313" key="3">
    <source>
        <dbReference type="Proteomes" id="UP000052943"/>
    </source>
</evidence>
<accession>A0A0W8CXZ4</accession>
<dbReference type="Proteomes" id="UP000052943">
    <property type="component" value="Unassembled WGS sequence"/>
</dbReference>
<organism evidence="2 3">
    <name type="scientific">Phytophthora nicotianae</name>
    <name type="common">Potato buckeye rot agent</name>
    <name type="synonym">Phytophthora parasitica</name>
    <dbReference type="NCBI Taxonomy" id="4792"/>
    <lineage>
        <taxon>Eukaryota</taxon>
        <taxon>Sar</taxon>
        <taxon>Stramenopiles</taxon>
        <taxon>Oomycota</taxon>
        <taxon>Peronosporomycetes</taxon>
        <taxon>Peronosporales</taxon>
        <taxon>Peronosporaceae</taxon>
        <taxon>Phytophthora</taxon>
    </lineage>
</organism>
<feature type="region of interest" description="Disordered" evidence="1">
    <location>
        <begin position="1"/>
        <end position="34"/>
    </location>
</feature>
<feature type="compositionally biased region" description="Polar residues" evidence="1">
    <location>
        <begin position="155"/>
        <end position="168"/>
    </location>
</feature>
<gene>
    <name evidence="2" type="ORF">AM587_10014892</name>
</gene>
<feature type="compositionally biased region" description="Basic residues" evidence="1">
    <location>
        <begin position="183"/>
        <end position="197"/>
    </location>
</feature>
<dbReference type="AlphaFoldDB" id="A0A0W8CXZ4"/>
<feature type="region of interest" description="Disordered" evidence="1">
    <location>
        <begin position="174"/>
        <end position="220"/>
    </location>
</feature>
<dbReference type="OrthoDB" id="119108at2759"/>
<sequence>MEQTEQVARSRRSKGNDNATSKHKKSTTTPVGFKLHTELLAEKRTQQREDKEVAHLRNAQQKILGKKTVDDFAQLKLIRRESAATRSRSLHCNGKTLNLSLSRKNKEYERPETSERVPERTVRLESRPLMSARLSSPVLVADSLPRRPMSAKPVLQSQHRSSVSHTVSLGSDEEVKLLNNARSKTHSKRKKRKKKIIDRKSGRLSSSKSTPVLSDKAEHSGSLPVRKRINIIVNMRNLQLIKEPHTPGAASPPVISREAWCD</sequence>
<evidence type="ECO:0000256" key="1">
    <source>
        <dbReference type="SAM" id="MobiDB-lite"/>
    </source>
</evidence>
<comment type="caution">
    <text evidence="2">The sequence shown here is derived from an EMBL/GenBank/DDBJ whole genome shotgun (WGS) entry which is preliminary data.</text>
</comment>
<feature type="region of interest" description="Disordered" evidence="1">
    <location>
        <begin position="243"/>
        <end position="262"/>
    </location>
</feature>
<protein>
    <submittedName>
        <fullName evidence="2">Uncharacterized protein</fullName>
    </submittedName>
</protein>